<reference evidence="9" key="3">
    <citation type="submission" date="2025-09" db="UniProtKB">
        <authorList>
            <consortium name="Ensembl"/>
        </authorList>
    </citation>
    <scope>IDENTIFICATION</scope>
</reference>
<reference evidence="9" key="2">
    <citation type="submission" date="2025-08" db="UniProtKB">
        <authorList>
            <consortium name="Ensembl"/>
        </authorList>
    </citation>
    <scope>IDENTIFICATION</scope>
</reference>
<evidence type="ECO:0000256" key="4">
    <source>
        <dbReference type="ARBA" id="ARBA00023242"/>
    </source>
</evidence>
<dbReference type="Pfam" id="PF00046">
    <property type="entry name" value="Homeodomain"/>
    <property type="match status" value="1"/>
</dbReference>
<dbReference type="InParanoid" id="A0A3P8UZ65"/>
<dbReference type="GeneTree" id="ENSGT00940000165209"/>
<dbReference type="PROSITE" id="PS50071">
    <property type="entry name" value="HOMEOBOX_2"/>
    <property type="match status" value="1"/>
</dbReference>
<name>A0A3P8UZ65_CYNSE</name>
<keyword evidence="2 5" id="KW-0238">DNA-binding</keyword>
<evidence type="ECO:0000313" key="10">
    <source>
        <dbReference type="Proteomes" id="UP000265120"/>
    </source>
</evidence>
<dbReference type="CDD" id="cd00086">
    <property type="entry name" value="homeodomain"/>
    <property type="match status" value="1"/>
</dbReference>
<evidence type="ECO:0000256" key="5">
    <source>
        <dbReference type="PROSITE-ProRule" id="PRU00108"/>
    </source>
</evidence>
<dbReference type="KEGG" id="csem:103380047"/>
<dbReference type="OrthoDB" id="6159439at2759"/>
<reference evidence="9 10" key="1">
    <citation type="journal article" date="2014" name="Nat. Genet.">
        <title>Whole-genome sequence of a flatfish provides insights into ZW sex chromosome evolution and adaptation to a benthic lifestyle.</title>
        <authorList>
            <person name="Chen S."/>
            <person name="Zhang G."/>
            <person name="Shao C."/>
            <person name="Huang Q."/>
            <person name="Liu G."/>
            <person name="Zhang P."/>
            <person name="Song W."/>
            <person name="An N."/>
            <person name="Chalopin D."/>
            <person name="Volff J.N."/>
            <person name="Hong Y."/>
            <person name="Li Q."/>
            <person name="Sha Z."/>
            <person name="Zhou H."/>
            <person name="Xie M."/>
            <person name="Yu Q."/>
            <person name="Liu Y."/>
            <person name="Xiang H."/>
            <person name="Wang N."/>
            <person name="Wu K."/>
            <person name="Yang C."/>
            <person name="Zhou Q."/>
            <person name="Liao X."/>
            <person name="Yang L."/>
            <person name="Hu Q."/>
            <person name="Zhang J."/>
            <person name="Meng L."/>
            <person name="Jin L."/>
            <person name="Tian Y."/>
            <person name="Lian J."/>
            <person name="Yang J."/>
            <person name="Miao G."/>
            <person name="Liu S."/>
            <person name="Liang Z."/>
            <person name="Yan F."/>
            <person name="Li Y."/>
            <person name="Sun B."/>
            <person name="Zhang H."/>
            <person name="Zhang J."/>
            <person name="Zhu Y."/>
            <person name="Du M."/>
            <person name="Zhao Y."/>
            <person name="Schartl M."/>
            <person name="Tang Q."/>
            <person name="Wang J."/>
        </authorList>
    </citation>
    <scope>NUCLEOTIDE SEQUENCE</scope>
</reference>
<dbReference type="PANTHER" id="PTHR24329:SF340">
    <property type="entry name" value="ARISTALESS RELATED HOMEOBOX"/>
    <property type="match status" value="1"/>
</dbReference>
<dbReference type="FunFam" id="1.10.10.60:FF:000679">
    <property type="entry name" value="Homeobox protein aristaless"/>
    <property type="match status" value="1"/>
</dbReference>
<evidence type="ECO:0000256" key="2">
    <source>
        <dbReference type="ARBA" id="ARBA00023125"/>
    </source>
</evidence>
<dbReference type="PANTHER" id="PTHR24329">
    <property type="entry name" value="HOMEOBOX PROTEIN ARISTALESS"/>
    <property type="match status" value="1"/>
</dbReference>
<feature type="compositionally biased region" description="Polar residues" evidence="7">
    <location>
        <begin position="70"/>
        <end position="81"/>
    </location>
</feature>
<dbReference type="Ensembl" id="ENSCSET00000005585.1">
    <property type="protein sequence ID" value="ENSCSEP00000005525.1"/>
    <property type="gene ID" value="ENSCSEG00000003578.1"/>
</dbReference>
<dbReference type="InterPro" id="IPR050649">
    <property type="entry name" value="Paired_Homeobox_TFs"/>
</dbReference>
<feature type="domain" description="Homeobox" evidence="8">
    <location>
        <begin position="95"/>
        <end position="155"/>
    </location>
</feature>
<evidence type="ECO:0000256" key="1">
    <source>
        <dbReference type="ARBA" id="ARBA00004123"/>
    </source>
</evidence>
<dbReference type="SUPFAM" id="SSF46689">
    <property type="entry name" value="Homeodomain-like"/>
    <property type="match status" value="1"/>
</dbReference>
<keyword evidence="4 5" id="KW-0539">Nucleus</keyword>
<dbReference type="GO" id="GO:0000977">
    <property type="term" value="F:RNA polymerase II transcription regulatory region sequence-specific DNA binding"/>
    <property type="evidence" value="ECO:0007669"/>
    <property type="project" value="TreeGrafter"/>
</dbReference>
<feature type="compositionally biased region" description="Basic and acidic residues" evidence="7">
    <location>
        <begin position="22"/>
        <end position="31"/>
    </location>
</feature>
<dbReference type="InterPro" id="IPR001356">
    <property type="entry name" value="HD"/>
</dbReference>
<evidence type="ECO:0000256" key="3">
    <source>
        <dbReference type="ARBA" id="ARBA00023155"/>
    </source>
</evidence>
<evidence type="ECO:0000259" key="8">
    <source>
        <dbReference type="PROSITE" id="PS50071"/>
    </source>
</evidence>
<dbReference type="GeneID" id="103380047"/>
<dbReference type="GO" id="GO:0000981">
    <property type="term" value="F:DNA-binding transcription factor activity, RNA polymerase II-specific"/>
    <property type="evidence" value="ECO:0007669"/>
    <property type="project" value="InterPro"/>
</dbReference>
<dbReference type="OMA" id="CTETQNM"/>
<dbReference type="RefSeq" id="XP_008310065.1">
    <property type="nucleotide sequence ID" value="XM_008311843.2"/>
</dbReference>
<dbReference type="Gene3D" id="1.10.10.60">
    <property type="entry name" value="Homeodomain-like"/>
    <property type="match status" value="1"/>
</dbReference>
<keyword evidence="10" id="KW-1185">Reference proteome</keyword>
<accession>A0A3P8UZ65</accession>
<dbReference type="InterPro" id="IPR017970">
    <property type="entry name" value="Homeobox_CS"/>
</dbReference>
<feature type="compositionally biased region" description="Basic and acidic residues" evidence="7">
    <location>
        <begin position="1"/>
        <end position="12"/>
    </location>
</feature>
<organism evidence="9 10">
    <name type="scientific">Cynoglossus semilaevis</name>
    <name type="common">Tongue sole</name>
    <dbReference type="NCBI Taxonomy" id="244447"/>
    <lineage>
        <taxon>Eukaryota</taxon>
        <taxon>Metazoa</taxon>
        <taxon>Chordata</taxon>
        <taxon>Craniata</taxon>
        <taxon>Vertebrata</taxon>
        <taxon>Euteleostomi</taxon>
        <taxon>Actinopterygii</taxon>
        <taxon>Neopterygii</taxon>
        <taxon>Teleostei</taxon>
        <taxon>Neoteleostei</taxon>
        <taxon>Acanthomorphata</taxon>
        <taxon>Carangaria</taxon>
        <taxon>Pleuronectiformes</taxon>
        <taxon>Pleuronectoidei</taxon>
        <taxon>Cynoglossidae</taxon>
        <taxon>Cynoglossinae</taxon>
        <taxon>Cynoglossus</taxon>
    </lineage>
</organism>
<dbReference type="Proteomes" id="UP000265120">
    <property type="component" value="Chromosome 6"/>
</dbReference>
<dbReference type="AlphaFoldDB" id="A0A3P8UZ65"/>
<comment type="subcellular location">
    <subcellularLocation>
        <location evidence="1 5 6">Nucleus</location>
    </subcellularLocation>
</comment>
<protein>
    <submittedName>
        <fullName evidence="9">Intestine-specific homeobox-like</fullName>
    </submittedName>
</protein>
<dbReference type="InterPro" id="IPR009057">
    <property type="entry name" value="Homeodomain-like_sf"/>
</dbReference>
<keyword evidence="3 5" id="KW-0371">Homeobox</keyword>
<feature type="region of interest" description="Disordered" evidence="7">
    <location>
        <begin position="1"/>
        <end position="32"/>
    </location>
</feature>
<evidence type="ECO:0000313" key="9">
    <source>
        <dbReference type="Ensembl" id="ENSCSEP00000005525.1"/>
    </source>
</evidence>
<sequence>MAGDRALEKWNRGDTAVLSNTDEEKGTERAKNLSHSIEAILRRPMCEREERRIHHNCSVIKEKTSEVEPPSSTETQPNKQVDASPKAKTGCKSQRKKRQTRVTFTLFQVAEMEKVFQLTHYPDVNTREQLASSLHLTEARIQIWFQNRRAKWRKNETLKDLNLFSRQHTTSQQLHQYEEPSLQVGRCWLPCCQPEPLQSWLFFMSPSSLTLLTDTHSTDYRTLNLDLLRTNR</sequence>
<feature type="region of interest" description="Disordered" evidence="7">
    <location>
        <begin position="61"/>
        <end position="96"/>
    </location>
</feature>
<dbReference type="SMART" id="SM00389">
    <property type="entry name" value="HOX"/>
    <property type="match status" value="1"/>
</dbReference>
<evidence type="ECO:0000256" key="6">
    <source>
        <dbReference type="RuleBase" id="RU000682"/>
    </source>
</evidence>
<evidence type="ECO:0000256" key="7">
    <source>
        <dbReference type="SAM" id="MobiDB-lite"/>
    </source>
</evidence>
<proteinExistence type="predicted"/>
<dbReference type="GO" id="GO:0005634">
    <property type="term" value="C:nucleus"/>
    <property type="evidence" value="ECO:0007669"/>
    <property type="project" value="UniProtKB-SubCell"/>
</dbReference>
<dbReference type="PROSITE" id="PS00027">
    <property type="entry name" value="HOMEOBOX_1"/>
    <property type="match status" value="1"/>
</dbReference>
<feature type="DNA-binding region" description="Homeobox" evidence="5">
    <location>
        <begin position="97"/>
        <end position="156"/>
    </location>
</feature>